<comment type="similarity">
    <text evidence="1">Belongs to the carbohydrate kinase PfkB family.</text>
</comment>
<dbReference type="GO" id="GO:0016301">
    <property type="term" value="F:kinase activity"/>
    <property type="evidence" value="ECO:0007669"/>
    <property type="project" value="UniProtKB-KW"/>
</dbReference>
<sequence length="295" mass="31507">MHSSPAPVAVIGDALIDELRDETGTRDFVGGAALNVAVGIARLGVPTTLIAMIGDDADGARIAEFLDQHGVGFVRTIGPNGTSRAVSDRRDGEPTYAFNEAARRRAIEFGPESRRAIADAPFTVVSCFPFDNAGQVEQLAASVPHDRRRLIIDPNPREGMMHSREEFVRGFESLASRCELIKVGEDDARMLYESTLDELVDRLVDAGAAHVVGTAGRDGGFVRRGARTVKRPIAELPGDIIDTMGAGDAVLAAIVRHLVAMGIPASPGAWEEVLERAMLVAAATCRFEGALLREP</sequence>
<dbReference type="PANTHER" id="PTHR43085">
    <property type="entry name" value="HEXOKINASE FAMILY MEMBER"/>
    <property type="match status" value="1"/>
</dbReference>
<dbReference type="InterPro" id="IPR050306">
    <property type="entry name" value="PfkB_Carbo_kinase"/>
</dbReference>
<dbReference type="InterPro" id="IPR002173">
    <property type="entry name" value="Carboh/pur_kinase_PfkB_CS"/>
</dbReference>
<proteinExistence type="inferred from homology"/>
<dbReference type="OrthoDB" id="9795789at2"/>
<keyword evidence="6" id="KW-1185">Reference proteome</keyword>
<gene>
    <name evidence="5" type="ORF">ATJ78_0124</name>
</gene>
<dbReference type="SUPFAM" id="SSF53613">
    <property type="entry name" value="Ribokinase-like"/>
    <property type="match status" value="1"/>
</dbReference>
<dbReference type="Gene3D" id="3.40.1190.20">
    <property type="match status" value="1"/>
</dbReference>
<organism evidence="5 6">
    <name type="scientific">Paramicrobacterium agarici</name>
    <dbReference type="NCBI Taxonomy" id="630514"/>
    <lineage>
        <taxon>Bacteria</taxon>
        <taxon>Bacillati</taxon>
        <taxon>Actinomycetota</taxon>
        <taxon>Actinomycetes</taxon>
        <taxon>Micrococcales</taxon>
        <taxon>Microbacteriaceae</taxon>
        <taxon>Paramicrobacterium</taxon>
    </lineage>
</organism>
<dbReference type="AlphaFoldDB" id="A0A2A9DRK7"/>
<evidence type="ECO:0000256" key="1">
    <source>
        <dbReference type="ARBA" id="ARBA00010688"/>
    </source>
</evidence>
<dbReference type="PROSITE" id="PS00584">
    <property type="entry name" value="PFKB_KINASES_2"/>
    <property type="match status" value="1"/>
</dbReference>
<evidence type="ECO:0000259" key="4">
    <source>
        <dbReference type="Pfam" id="PF00294"/>
    </source>
</evidence>
<reference evidence="5 6" key="1">
    <citation type="submission" date="2017-10" db="EMBL/GenBank/DDBJ databases">
        <title>Sequencing the genomes of 1000 actinobacteria strains.</title>
        <authorList>
            <person name="Klenk H.-P."/>
        </authorList>
    </citation>
    <scope>NUCLEOTIDE SEQUENCE [LARGE SCALE GENOMIC DNA]</scope>
    <source>
        <strain evidence="5 6">DSM 21798</strain>
    </source>
</reference>
<dbReference type="PROSITE" id="PS00583">
    <property type="entry name" value="PFKB_KINASES_1"/>
    <property type="match status" value="1"/>
</dbReference>
<evidence type="ECO:0000313" key="6">
    <source>
        <dbReference type="Proteomes" id="UP000221369"/>
    </source>
</evidence>
<dbReference type="InterPro" id="IPR011611">
    <property type="entry name" value="PfkB_dom"/>
</dbReference>
<dbReference type="EMBL" id="PDJE01000001">
    <property type="protein sequence ID" value="PFG29224.1"/>
    <property type="molecule type" value="Genomic_DNA"/>
</dbReference>
<keyword evidence="2" id="KW-0808">Transferase</keyword>
<dbReference type="PANTHER" id="PTHR43085:SF57">
    <property type="entry name" value="CARBOHYDRATE KINASE PFKB DOMAIN-CONTAINING PROTEIN"/>
    <property type="match status" value="1"/>
</dbReference>
<protein>
    <submittedName>
        <fullName evidence="5">Fructokinase</fullName>
    </submittedName>
</protein>
<name>A0A2A9DRK7_9MICO</name>
<comment type="caution">
    <text evidence="5">The sequence shown here is derived from an EMBL/GenBank/DDBJ whole genome shotgun (WGS) entry which is preliminary data.</text>
</comment>
<accession>A0A2A9DRK7</accession>
<dbReference type="RefSeq" id="WP_098405836.1">
    <property type="nucleotide sequence ID" value="NZ_PDJE01000001.1"/>
</dbReference>
<dbReference type="Proteomes" id="UP000221369">
    <property type="component" value="Unassembled WGS sequence"/>
</dbReference>
<dbReference type="Pfam" id="PF00294">
    <property type="entry name" value="PfkB"/>
    <property type="match status" value="1"/>
</dbReference>
<dbReference type="InterPro" id="IPR029056">
    <property type="entry name" value="Ribokinase-like"/>
</dbReference>
<feature type="domain" description="Carbohydrate kinase PfkB" evidence="4">
    <location>
        <begin position="22"/>
        <end position="290"/>
    </location>
</feature>
<keyword evidence="3 5" id="KW-0418">Kinase</keyword>
<evidence type="ECO:0000256" key="3">
    <source>
        <dbReference type="ARBA" id="ARBA00022777"/>
    </source>
</evidence>
<evidence type="ECO:0000313" key="5">
    <source>
        <dbReference type="EMBL" id="PFG29224.1"/>
    </source>
</evidence>
<evidence type="ECO:0000256" key="2">
    <source>
        <dbReference type="ARBA" id="ARBA00022679"/>
    </source>
</evidence>